<reference evidence="1 2" key="1">
    <citation type="submission" date="2019-07" db="EMBL/GenBank/DDBJ databases">
        <title>Whole genome shotgun sequence of Methylobacterium haplocladii NBRC 107714.</title>
        <authorList>
            <person name="Hosoyama A."/>
            <person name="Uohara A."/>
            <person name="Ohji S."/>
            <person name="Ichikawa N."/>
        </authorList>
    </citation>
    <scope>NUCLEOTIDE SEQUENCE [LARGE SCALE GENOMIC DNA]</scope>
    <source>
        <strain evidence="1 2">NBRC 107714</strain>
    </source>
</reference>
<name>A0A512IQE5_9HYPH</name>
<sequence>MTPRTGTARERAGTLPAWHLPASSKLDLGIVTFRNVPTPVEARAAWSLLHSPKLGASFGRVLAGFLAALGAASGCGMSTSLGALAGDLASNWGRVSIRSRA</sequence>
<evidence type="ECO:0000313" key="2">
    <source>
        <dbReference type="Proteomes" id="UP000321258"/>
    </source>
</evidence>
<evidence type="ECO:0000313" key="1">
    <source>
        <dbReference type="EMBL" id="GEO99944.1"/>
    </source>
</evidence>
<gene>
    <name evidence="1" type="ORF">MHA02_23320</name>
</gene>
<keyword evidence="2" id="KW-1185">Reference proteome</keyword>
<dbReference type="EMBL" id="BJZT01000025">
    <property type="protein sequence ID" value="GEO99944.1"/>
    <property type="molecule type" value="Genomic_DNA"/>
</dbReference>
<comment type="caution">
    <text evidence="1">The sequence shown here is derived from an EMBL/GenBank/DDBJ whole genome shotgun (WGS) entry which is preliminary data.</text>
</comment>
<proteinExistence type="predicted"/>
<organism evidence="1 2">
    <name type="scientific">Methylobacterium haplocladii</name>
    <dbReference type="NCBI Taxonomy" id="1176176"/>
    <lineage>
        <taxon>Bacteria</taxon>
        <taxon>Pseudomonadati</taxon>
        <taxon>Pseudomonadota</taxon>
        <taxon>Alphaproteobacteria</taxon>
        <taxon>Hyphomicrobiales</taxon>
        <taxon>Methylobacteriaceae</taxon>
        <taxon>Methylobacterium</taxon>
    </lineage>
</organism>
<dbReference type="RefSeq" id="WP_238180520.1">
    <property type="nucleotide sequence ID" value="NZ_BJZT01000025.1"/>
</dbReference>
<dbReference type="Proteomes" id="UP000321258">
    <property type="component" value="Unassembled WGS sequence"/>
</dbReference>
<protein>
    <submittedName>
        <fullName evidence="1">Uncharacterized protein</fullName>
    </submittedName>
</protein>
<accession>A0A512IQE5</accession>
<dbReference type="AlphaFoldDB" id="A0A512IQE5"/>